<dbReference type="OMA" id="DRPMRTY"/>
<dbReference type="FunFam" id="3.40.50.300:FF:000335">
    <property type="entry name" value="ATP binding cassette subfamily A member 5"/>
    <property type="match status" value="1"/>
</dbReference>
<keyword evidence="4 9" id="KW-0812">Transmembrane</keyword>
<dbReference type="SUPFAM" id="SSF52540">
    <property type="entry name" value="P-loop containing nucleoside triphosphate hydrolases"/>
    <property type="match status" value="1"/>
</dbReference>
<feature type="non-terminal residue" evidence="11">
    <location>
        <position position="1"/>
    </location>
</feature>
<evidence type="ECO:0000256" key="7">
    <source>
        <dbReference type="ARBA" id="ARBA00022989"/>
    </source>
</evidence>
<gene>
    <name evidence="11" type="ORF">THAPSDRAFT_264740</name>
</gene>
<dbReference type="CDD" id="cd03263">
    <property type="entry name" value="ABC_subfamily_A"/>
    <property type="match status" value="1"/>
</dbReference>
<dbReference type="GO" id="GO:0140359">
    <property type="term" value="F:ABC-type transporter activity"/>
    <property type="evidence" value="ECO:0007669"/>
    <property type="project" value="InterPro"/>
</dbReference>
<feature type="domain" description="ABC transporter" evidence="10">
    <location>
        <begin position="78"/>
        <end position="309"/>
    </location>
</feature>
<dbReference type="InterPro" id="IPR026082">
    <property type="entry name" value="ABCA"/>
</dbReference>
<dbReference type="AlphaFoldDB" id="B8CF31"/>
<protein>
    <submittedName>
        <fullName evidence="11">ABC transporter</fullName>
    </submittedName>
</protein>
<dbReference type="InterPro" id="IPR017871">
    <property type="entry name" value="ABC_transporter-like_CS"/>
</dbReference>
<evidence type="ECO:0000256" key="2">
    <source>
        <dbReference type="ARBA" id="ARBA00008869"/>
    </source>
</evidence>
<proteinExistence type="inferred from homology"/>
<evidence type="ECO:0000256" key="1">
    <source>
        <dbReference type="ARBA" id="ARBA00004141"/>
    </source>
</evidence>
<feature type="transmembrane region" description="Helical" evidence="9">
    <location>
        <begin position="12"/>
        <end position="30"/>
    </location>
</feature>
<evidence type="ECO:0000256" key="5">
    <source>
        <dbReference type="ARBA" id="ARBA00022741"/>
    </source>
</evidence>
<keyword evidence="5" id="KW-0547">Nucleotide-binding</keyword>
<organism evidence="11 12">
    <name type="scientific">Thalassiosira pseudonana</name>
    <name type="common">Marine diatom</name>
    <name type="synonym">Cyclotella nana</name>
    <dbReference type="NCBI Taxonomy" id="35128"/>
    <lineage>
        <taxon>Eukaryota</taxon>
        <taxon>Sar</taxon>
        <taxon>Stramenopiles</taxon>
        <taxon>Ochrophyta</taxon>
        <taxon>Bacillariophyta</taxon>
        <taxon>Coscinodiscophyceae</taxon>
        <taxon>Thalassiosirophycidae</taxon>
        <taxon>Thalassiosirales</taxon>
        <taxon>Thalassiosiraceae</taxon>
        <taxon>Thalassiosira</taxon>
    </lineage>
</organism>
<evidence type="ECO:0000313" key="12">
    <source>
        <dbReference type="Proteomes" id="UP000001449"/>
    </source>
</evidence>
<keyword evidence="7 9" id="KW-1133">Transmembrane helix</keyword>
<keyword evidence="8 9" id="KW-0472">Membrane</keyword>
<dbReference type="GeneID" id="7447779"/>
<dbReference type="eggNOG" id="KOG0059">
    <property type="taxonomic scope" value="Eukaryota"/>
</dbReference>
<dbReference type="GO" id="GO:0016887">
    <property type="term" value="F:ATP hydrolysis activity"/>
    <property type="evidence" value="ECO:0007669"/>
    <property type="project" value="InterPro"/>
</dbReference>
<dbReference type="GO" id="GO:0016020">
    <property type="term" value="C:membrane"/>
    <property type="evidence" value="ECO:0007669"/>
    <property type="project" value="UniProtKB-SubCell"/>
</dbReference>
<feature type="non-terminal residue" evidence="11">
    <location>
        <position position="389"/>
    </location>
</feature>
<dbReference type="Proteomes" id="UP000001449">
    <property type="component" value="Chromosome 20"/>
</dbReference>
<dbReference type="KEGG" id="tps:THAPSDRAFT_264740"/>
<dbReference type="PROSITE" id="PS00211">
    <property type="entry name" value="ABC_TRANSPORTER_1"/>
    <property type="match status" value="1"/>
</dbReference>
<accession>B8CF31</accession>
<evidence type="ECO:0000256" key="3">
    <source>
        <dbReference type="ARBA" id="ARBA00022448"/>
    </source>
</evidence>
<evidence type="ECO:0000313" key="11">
    <source>
        <dbReference type="EMBL" id="EED88009.1"/>
    </source>
</evidence>
<evidence type="ECO:0000256" key="8">
    <source>
        <dbReference type="ARBA" id="ARBA00023136"/>
    </source>
</evidence>
<keyword evidence="3" id="KW-0813">Transport</keyword>
<dbReference type="PROSITE" id="PS50893">
    <property type="entry name" value="ABC_TRANSPORTER_2"/>
    <property type="match status" value="1"/>
</dbReference>
<keyword evidence="12" id="KW-1185">Reference proteome</keyword>
<sequence>SSPSLNDCIGLLVSLIAIYVLLAAYVSAVLPMGNGNALKLYFFLQPSFWCGFCSSGGNSDKGAKSDVEEGNTTKGRGVEALGVGKSYGKVRALKPLSLSMNVGEVTALLGHNGAGKSTFANILCCEQSASEGDVFVFGQSVSRNQNNVRRMIGECKQDDFLWPYLTAREHLELFVGIRGLENDTDSVASTVQKWLESVDLDIVKDNFASSFSGGMKRRLSLANSTIGNAPVVVLDEPTTGMDPLSRRFVWNHITSIKSERVILLTTHAMEEADLLSDTVVILCSGSLVANGTPLELKSKHGSAIQFSLIVEKESVDRVDRLVNDHFDGSLSWIKVESSTSGYVRVNIKKVSRVDASLLSDFIGWLEGEDSPVTEFSISNSSLEEVFLAV</sequence>
<evidence type="ECO:0000256" key="6">
    <source>
        <dbReference type="ARBA" id="ARBA00022840"/>
    </source>
</evidence>
<dbReference type="SMART" id="SM00382">
    <property type="entry name" value="AAA"/>
    <property type="match status" value="1"/>
</dbReference>
<dbReference type="RefSeq" id="XP_002294649.1">
    <property type="nucleotide sequence ID" value="XM_002294613.1"/>
</dbReference>
<dbReference type="Gene3D" id="3.40.50.300">
    <property type="entry name" value="P-loop containing nucleotide triphosphate hydrolases"/>
    <property type="match status" value="1"/>
</dbReference>
<evidence type="ECO:0000256" key="9">
    <source>
        <dbReference type="SAM" id="Phobius"/>
    </source>
</evidence>
<dbReference type="EMBL" id="CM000652">
    <property type="protein sequence ID" value="EED88009.1"/>
    <property type="molecule type" value="Genomic_DNA"/>
</dbReference>
<reference evidence="11 12" key="1">
    <citation type="journal article" date="2004" name="Science">
        <title>The genome of the diatom Thalassiosira pseudonana: ecology, evolution, and metabolism.</title>
        <authorList>
            <person name="Armbrust E.V."/>
            <person name="Berges J.A."/>
            <person name="Bowler C."/>
            <person name="Green B.R."/>
            <person name="Martinez D."/>
            <person name="Putnam N.H."/>
            <person name="Zhou S."/>
            <person name="Allen A.E."/>
            <person name="Apt K.E."/>
            <person name="Bechner M."/>
            <person name="Brzezinski M.A."/>
            <person name="Chaal B.K."/>
            <person name="Chiovitti A."/>
            <person name="Davis A.K."/>
            <person name="Demarest M.S."/>
            <person name="Detter J.C."/>
            <person name="Glavina T."/>
            <person name="Goodstein D."/>
            <person name="Hadi M.Z."/>
            <person name="Hellsten U."/>
            <person name="Hildebrand M."/>
            <person name="Jenkins B.D."/>
            <person name="Jurka J."/>
            <person name="Kapitonov V.V."/>
            <person name="Kroger N."/>
            <person name="Lau W.W."/>
            <person name="Lane T.W."/>
            <person name="Larimer F.W."/>
            <person name="Lippmeier J.C."/>
            <person name="Lucas S."/>
            <person name="Medina M."/>
            <person name="Montsant A."/>
            <person name="Obornik M."/>
            <person name="Parker M.S."/>
            <person name="Palenik B."/>
            <person name="Pazour G.J."/>
            <person name="Richardson P.M."/>
            <person name="Rynearson T.A."/>
            <person name="Saito M.A."/>
            <person name="Schwartz D.C."/>
            <person name="Thamatrakoln K."/>
            <person name="Valentin K."/>
            <person name="Vardi A."/>
            <person name="Wilkerson F.P."/>
            <person name="Rokhsar D.S."/>
        </authorList>
    </citation>
    <scope>NUCLEOTIDE SEQUENCE [LARGE SCALE GENOMIC DNA]</scope>
    <source>
        <strain evidence="11 12">CCMP1335</strain>
    </source>
</reference>
<reference evidence="11 12" key="2">
    <citation type="journal article" date="2008" name="Nature">
        <title>The Phaeodactylum genome reveals the evolutionary history of diatom genomes.</title>
        <authorList>
            <person name="Bowler C."/>
            <person name="Allen A.E."/>
            <person name="Badger J.H."/>
            <person name="Grimwood J."/>
            <person name="Jabbari K."/>
            <person name="Kuo A."/>
            <person name="Maheswari U."/>
            <person name="Martens C."/>
            <person name="Maumus F."/>
            <person name="Otillar R.P."/>
            <person name="Rayko E."/>
            <person name="Salamov A."/>
            <person name="Vandepoele K."/>
            <person name="Beszteri B."/>
            <person name="Gruber A."/>
            <person name="Heijde M."/>
            <person name="Katinka M."/>
            <person name="Mock T."/>
            <person name="Valentin K."/>
            <person name="Verret F."/>
            <person name="Berges J.A."/>
            <person name="Brownlee C."/>
            <person name="Cadoret J.P."/>
            <person name="Chiovitti A."/>
            <person name="Choi C.J."/>
            <person name="Coesel S."/>
            <person name="De Martino A."/>
            <person name="Detter J.C."/>
            <person name="Durkin C."/>
            <person name="Falciatore A."/>
            <person name="Fournet J."/>
            <person name="Haruta M."/>
            <person name="Huysman M.J."/>
            <person name="Jenkins B.D."/>
            <person name="Jiroutova K."/>
            <person name="Jorgensen R.E."/>
            <person name="Joubert Y."/>
            <person name="Kaplan A."/>
            <person name="Kroger N."/>
            <person name="Kroth P.G."/>
            <person name="La Roche J."/>
            <person name="Lindquist E."/>
            <person name="Lommer M."/>
            <person name="Martin-Jezequel V."/>
            <person name="Lopez P.J."/>
            <person name="Lucas S."/>
            <person name="Mangogna M."/>
            <person name="McGinnis K."/>
            <person name="Medlin L.K."/>
            <person name="Montsant A."/>
            <person name="Oudot-Le Secq M.P."/>
            <person name="Napoli C."/>
            <person name="Obornik M."/>
            <person name="Parker M.S."/>
            <person name="Petit J.L."/>
            <person name="Porcel B.M."/>
            <person name="Poulsen N."/>
            <person name="Robison M."/>
            <person name="Rychlewski L."/>
            <person name="Rynearson T.A."/>
            <person name="Schmutz J."/>
            <person name="Shapiro H."/>
            <person name="Siaut M."/>
            <person name="Stanley M."/>
            <person name="Sussman M.R."/>
            <person name="Taylor A.R."/>
            <person name="Vardi A."/>
            <person name="von Dassow P."/>
            <person name="Vyverman W."/>
            <person name="Willis A."/>
            <person name="Wyrwicz L.S."/>
            <person name="Rokhsar D.S."/>
            <person name="Weissenbach J."/>
            <person name="Armbrust E.V."/>
            <person name="Green B.R."/>
            <person name="Van de Peer Y."/>
            <person name="Grigoriev I.V."/>
        </authorList>
    </citation>
    <scope>NUCLEOTIDE SEQUENCE [LARGE SCALE GENOMIC DNA]</scope>
    <source>
        <strain evidence="11 12">CCMP1335</strain>
    </source>
</reference>
<dbReference type="PaxDb" id="35128-Thaps264740"/>
<dbReference type="InterPro" id="IPR003593">
    <property type="entry name" value="AAA+_ATPase"/>
</dbReference>
<evidence type="ECO:0000259" key="10">
    <source>
        <dbReference type="PROSITE" id="PS50893"/>
    </source>
</evidence>
<dbReference type="InParanoid" id="B8CF31"/>
<comment type="similarity">
    <text evidence="2">Belongs to the ABC transporter superfamily. ABCA family.</text>
</comment>
<dbReference type="PANTHER" id="PTHR19229">
    <property type="entry name" value="ATP-BINDING CASSETTE TRANSPORTER SUBFAMILY A ABCA"/>
    <property type="match status" value="1"/>
</dbReference>
<comment type="subcellular location">
    <subcellularLocation>
        <location evidence="1">Membrane</location>
        <topology evidence="1">Multi-pass membrane protein</topology>
    </subcellularLocation>
</comment>
<name>B8CF31_THAPS</name>
<keyword evidence="6" id="KW-0067">ATP-binding</keyword>
<dbReference type="InterPro" id="IPR027417">
    <property type="entry name" value="P-loop_NTPase"/>
</dbReference>
<dbReference type="Pfam" id="PF00005">
    <property type="entry name" value="ABC_tran"/>
    <property type="match status" value="1"/>
</dbReference>
<dbReference type="InterPro" id="IPR003439">
    <property type="entry name" value="ABC_transporter-like_ATP-bd"/>
</dbReference>
<dbReference type="GO" id="GO:0005524">
    <property type="term" value="F:ATP binding"/>
    <property type="evidence" value="ECO:0007669"/>
    <property type="project" value="UniProtKB-KW"/>
</dbReference>
<evidence type="ECO:0000256" key="4">
    <source>
        <dbReference type="ARBA" id="ARBA00022692"/>
    </source>
</evidence>
<dbReference type="HOGENOM" id="CLU_000604_1_2_1"/>